<accession>F4MMD4</accession>
<reference evidence="1" key="2">
    <citation type="journal article" date="2012" name="Environ. Microbiol.">
        <title>Genomic content of uncultured Bacteroidetes from contrasting oceanic provinces in the North Atlantic Ocean.</title>
        <authorList>
            <person name="Gomez-Pereira P.R."/>
            <person name="Schuler M."/>
            <person name="Fuchs B.M."/>
            <person name="Bennke C."/>
            <person name="Teeling H."/>
            <person name="Waldmann J."/>
            <person name="Richter M."/>
            <person name="Barbe V."/>
            <person name="Bataille E."/>
            <person name="Glockner F.O."/>
            <person name="Amann R."/>
        </authorList>
    </citation>
    <scope>NUCLEOTIDE SEQUENCE</scope>
</reference>
<dbReference type="EMBL" id="FQ032816">
    <property type="protein sequence ID" value="CBL87297.1"/>
    <property type="molecule type" value="Genomic_DNA"/>
</dbReference>
<name>F4MMD4_9BACT</name>
<dbReference type="SUPFAM" id="SSF55729">
    <property type="entry name" value="Acyl-CoA N-acyltransferases (Nat)"/>
    <property type="match status" value="1"/>
</dbReference>
<proteinExistence type="predicted"/>
<reference evidence="1" key="1">
    <citation type="submission" date="2010-05" db="EMBL/GenBank/DDBJ databases">
        <authorList>
            <person name="Genoscope - CEA"/>
        </authorList>
    </citation>
    <scope>NUCLEOTIDE SEQUENCE</scope>
</reference>
<evidence type="ECO:0000313" key="1">
    <source>
        <dbReference type="EMBL" id="CBL87297.1"/>
    </source>
</evidence>
<evidence type="ECO:0008006" key="2">
    <source>
        <dbReference type="Google" id="ProtNLM"/>
    </source>
</evidence>
<dbReference type="InterPro" id="IPR016181">
    <property type="entry name" value="Acyl_CoA_acyltransferase"/>
</dbReference>
<sequence length="302" mass="34201">MKASGLHFIYSDKIDKPKWDQLVEHSNNASVFCYSWYLDSFCNWNAIILGDYRGAIAIPVKKNWGFTAVFQPPFVQKCEWFGKDLNQKQSEGCFARIHHFASIINFNSNIDWLKEGNPRTNLILSLGHYDNIYAGYSKSLAKNINKNKQTIEVRDADQIGNAVELYKKAYGALNPHLDQAAYDSLTLMVAKKGDNFMCKEVYQNGALIAALLFAYGKGSLHYILGAPTSIGRKHNAVSVGLDSVIRQYSGRNLKLDFEGSSIPSVKAFYESFGAQNEPFYEIEATKYWILGLKQIYKRVLRS</sequence>
<dbReference type="AlphaFoldDB" id="F4MMD4"/>
<protein>
    <recommendedName>
        <fullName evidence="2">BioF2-like acetyltransferase domain-containing protein</fullName>
    </recommendedName>
</protein>
<dbReference type="Gene3D" id="3.40.630.30">
    <property type="match status" value="1"/>
</dbReference>
<organism evidence="1">
    <name type="scientific">uncultured Sphingobacteriia bacterium</name>
    <dbReference type="NCBI Taxonomy" id="246143"/>
    <lineage>
        <taxon>Bacteria</taxon>
        <taxon>Pseudomonadati</taxon>
        <taxon>Bacteroidota</taxon>
        <taxon>Sphingobacteriia</taxon>
        <taxon>environmental samples</taxon>
    </lineage>
</organism>
<gene>
    <name evidence="1" type="ORF">S3_972_0010</name>
</gene>